<evidence type="ECO:0000313" key="8">
    <source>
        <dbReference type="Proteomes" id="UP000643403"/>
    </source>
</evidence>
<feature type="transmembrane region" description="Helical" evidence="5">
    <location>
        <begin position="126"/>
        <end position="145"/>
    </location>
</feature>
<feature type="domain" description="Yip1" evidence="6">
    <location>
        <begin position="6"/>
        <end position="223"/>
    </location>
</feature>
<proteinExistence type="predicted"/>
<gene>
    <name evidence="7" type="ORF">GCM10008101_23920</name>
</gene>
<feature type="transmembrane region" description="Helical" evidence="5">
    <location>
        <begin position="80"/>
        <end position="106"/>
    </location>
</feature>
<keyword evidence="4 5" id="KW-0472">Membrane</keyword>
<sequence>MSQLVDIFLQPSKVFAAERERPTFLVPALVLAVLAIAFTLAYFFRVDPAWYADHMFDASGSQMSAKQMAQARANMPSPKVMGVFGAVGVVVTVALMLAISALYYWIVSKITGRGLGYKHGLSLAAWSAMPAVLGSIIALVGALTMNPQTGIESLMLTHVDPLLVQLPADARWNRLAQTADLLSIWTVFLSALGWRIFARSSWAQALVVALLPLLVVYGVVALIP</sequence>
<evidence type="ECO:0000313" key="7">
    <source>
        <dbReference type="EMBL" id="GGZ68814.1"/>
    </source>
</evidence>
<accession>A0ABQ3C5T0</accession>
<keyword evidence="2 5" id="KW-0812">Transmembrane</keyword>
<evidence type="ECO:0000256" key="3">
    <source>
        <dbReference type="ARBA" id="ARBA00022989"/>
    </source>
</evidence>
<evidence type="ECO:0000259" key="6">
    <source>
        <dbReference type="Pfam" id="PF04893"/>
    </source>
</evidence>
<reference evidence="8" key="1">
    <citation type="journal article" date="2019" name="Int. J. Syst. Evol. Microbiol.">
        <title>The Global Catalogue of Microorganisms (GCM) 10K type strain sequencing project: providing services to taxonomists for standard genome sequencing and annotation.</title>
        <authorList>
            <consortium name="The Broad Institute Genomics Platform"/>
            <consortium name="The Broad Institute Genome Sequencing Center for Infectious Disease"/>
            <person name="Wu L."/>
            <person name="Ma J."/>
        </authorList>
    </citation>
    <scope>NUCLEOTIDE SEQUENCE [LARGE SCALE GENOMIC DNA]</scope>
    <source>
        <strain evidence="8">KCTC 22558</strain>
    </source>
</reference>
<dbReference type="Proteomes" id="UP000643403">
    <property type="component" value="Unassembled WGS sequence"/>
</dbReference>
<comment type="subcellular location">
    <subcellularLocation>
        <location evidence="1">Membrane</location>
        <topology evidence="1">Multi-pass membrane protein</topology>
    </subcellularLocation>
</comment>
<feature type="transmembrane region" description="Helical" evidence="5">
    <location>
        <begin position="179"/>
        <end position="197"/>
    </location>
</feature>
<protein>
    <recommendedName>
        <fullName evidence="6">Yip1 domain-containing protein</fullName>
    </recommendedName>
</protein>
<organism evidence="7 8">
    <name type="scientific">Cognatilysobacter xinjiangensis</name>
    <dbReference type="NCBI Taxonomy" id="546892"/>
    <lineage>
        <taxon>Bacteria</taxon>
        <taxon>Pseudomonadati</taxon>
        <taxon>Pseudomonadota</taxon>
        <taxon>Gammaproteobacteria</taxon>
        <taxon>Lysobacterales</taxon>
        <taxon>Lysobacteraceae</taxon>
        <taxon>Cognatilysobacter</taxon>
    </lineage>
</organism>
<evidence type="ECO:0000256" key="4">
    <source>
        <dbReference type="ARBA" id="ARBA00023136"/>
    </source>
</evidence>
<feature type="transmembrane region" description="Helical" evidence="5">
    <location>
        <begin position="203"/>
        <end position="223"/>
    </location>
</feature>
<evidence type="ECO:0000256" key="2">
    <source>
        <dbReference type="ARBA" id="ARBA00022692"/>
    </source>
</evidence>
<evidence type="ECO:0000256" key="1">
    <source>
        <dbReference type="ARBA" id="ARBA00004141"/>
    </source>
</evidence>
<feature type="transmembrane region" description="Helical" evidence="5">
    <location>
        <begin position="24"/>
        <end position="44"/>
    </location>
</feature>
<dbReference type="RefSeq" id="WP_189450248.1">
    <property type="nucleotide sequence ID" value="NZ_BMXY01000003.1"/>
</dbReference>
<evidence type="ECO:0000256" key="5">
    <source>
        <dbReference type="SAM" id="Phobius"/>
    </source>
</evidence>
<dbReference type="Pfam" id="PF04893">
    <property type="entry name" value="Yip1"/>
    <property type="match status" value="1"/>
</dbReference>
<keyword evidence="8" id="KW-1185">Reference proteome</keyword>
<name>A0ABQ3C5T0_9GAMM</name>
<keyword evidence="3 5" id="KW-1133">Transmembrane helix</keyword>
<dbReference type="EMBL" id="BMXY01000003">
    <property type="protein sequence ID" value="GGZ68814.1"/>
    <property type="molecule type" value="Genomic_DNA"/>
</dbReference>
<dbReference type="InterPro" id="IPR006977">
    <property type="entry name" value="Yip1_dom"/>
</dbReference>
<comment type="caution">
    <text evidence="7">The sequence shown here is derived from an EMBL/GenBank/DDBJ whole genome shotgun (WGS) entry which is preliminary data.</text>
</comment>